<name>A0AAD8IAN4_9APIA</name>
<keyword evidence="1" id="KW-0479">Metal-binding</keyword>
<evidence type="ECO:0000259" key="2">
    <source>
        <dbReference type="PROSITE" id="PS50158"/>
    </source>
</evidence>
<proteinExistence type="predicted"/>
<keyword evidence="1" id="KW-0862">Zinc</keyword>
<dbReference type="GO" id="GO:0008270">
    <property type="term" value="F:zinc ion binding"/>
    <property type="evidence" value="ECO:0007669"/>
    <property type="project" value="UniProtKB-KW"/>
</dbReference>
<accession>A0AAD8IAN4</accession>
<dbReference type="PROSITE" id="PS50158">
    <property type="entry name" value="ZF_CCHC"/>
    <property type="match status" value="1"/>
</dbReference>
<dbReference type="SMART" id="SM00343">
    <property type="entry name" value="ZnF_C2HC"/>
    <property type="match status" value="1"/>
</dbReference>
<keyword evidence="1" id="KW-0863">Zinc-finger</keyword>
<dbReference type="PANTHER" id="PTHR35317">
    <property type="entry name" value="OS04G0629600 PROTEIN"/>
    <property type="match status" value="1"/>
</dbReference>
<dbReference type="Pfam" id="PF22936">
    <property type="entry name" value="Pol_BBD"/>
    <property type="match status" value="1"/>
</dbReference>
<reference evidence="3" key="1">
    <citation type="submission" date="2023-02" db="EMBL/GenBank/DDBJ databases">
        <title>Genome of toxic invasive species Heracleum sosnowskyi carries increased number of genes despite the absence of recent whole-genome duplications.</title>
        <authorList>
            <person name="Schelkunov M."/>
            <person name="Shtratnikova V."/>
            <person name="Makarenko M."/>
            <person name="Klepikova A."/>
            <person name="Omelchenko D."/>
            <person name="Novikova G."/>
            <person name="Obukhova E."/>
            <person name="Bogdanov V."/>
            <person name="Penin A."/>
            <person name="Logacheva M."/>
        </authorList>
    </citation>
    <scope>NUCLEOTIDE SEQUENCE</scope>
    <source>
        <strain evidence="3">Hsosn_3</strain>
        <tissue evidence="3">Leaf</tissue>
    </source>
</reference>
<evidence type="ECO:0000256" key="1">
    <source>
        <dbReference type="PROSITE-ProRule" id="PRU00047"/>
    </source>
</evidence>
<organism evidence="3 4">
    <name type="scientific">Heracleum sosnowskyi</name>
    <dbReference type="NCBI Taxonomy" id="360622"/>
    <lineage>
        <taxon>Eukaryota</taxon>
        <taxon>Viridiplantae</taxon>
        <taxon>Streptophyta</taxon>
        <taxon>Embryophyta</taxon>
        <taxon>Tracheophyta</taxon>
        <taxon>Spermatophyta</taxon>
        <taxon>Magnoliopsida</taxon>
        <taxon>eudicotyledons</taxon>
        <taxon>Gunneridae</taxon>
        <taxon>Pentapetalae</taxon>
        <taxon>asterids</taxon>
        <taxon>campanulids</taxon>
        <taxon>Apiales</taxon>
        <taxon>Apiaceae</taxon>
        <taxon>Apioideae</taxon>
        <taxon>apioid superclade</taxon>
        <taxon>Tordylieae</taxon>
        <taxon>Tordyliinae</taxon>
        <taxon>Heracleum</taxon>
    </lineage>
</organism>
<feature type="domain" description="CCHC-type" evidence="2">
    <location>
        <begin position="269"/>
        <end position="285"/>
    </location>
</feature>
<dbReference type="PANTHER" id="PTHR35317:SF38">
    <property type="entry name" value="RNA-DIRECTED DNA POLYMERASE"/>
    <property type="match status" value="1"/>
</dbReference>
<dbReference type="SUPFAM" id="SSF57756">
    <property type="entry name" value="Retrovirus zinc finger-like domains"/>
    <property type="match status" value="1"/>
</dbReference>
<comment type="caution">
    <text evidence="3">The sequence shown here is derived from an EMBL/GenBank/DDBJ whole genome shotgun (WGS) entry which is preliminary data.</text>
</comment>
<evidence type="ECO:0000313" key="3">
    <source>
        <dbReference type="EMBL" id="KAK1381042.1"/>
    </source>
</evidence>
<gene>
    <name evidence="3" type="ORF">POM88_027786</name>
</gene>
<dbReference type="GO" id="GO:0003676">
    <property type="term" value="F:nucleic acid binding"/>
    <property type="evidence" value="ECO:0007669"/>
    <property type="project" value="InterPro"/>
</dbReference>
<sequence length="460" mass="51682">METNKSAETSKTKEGSFGLSYPMLTKSNYTAWAQKMKVFMQAHGVWEAIESKDPKAVVDEKADKRALAIIYQGIPDDVLLALSEKKTSKAAWEAIKILFQGSDKVRQAKAQTLRSDFEALKMKDTDQIEDFCMRLNGLVTNIRALGEKIEEAQVVRKLLRAVPTKFLQIASAIEQFGNLDDMSIEEVIGSLRAHEERLQGQTENAEKQLLGQQLMLTAEEWQKKETSDGKLLLTREEWLQRTGKTNTGGGGRDHRVRDNRIVRDRSQVKCFNCLGYGHYAAECRKTRAKRGEVNLIQARDDEPALLMAMCDSNVLALTEGKNAPNSPEVEENTWYLDNGASNHMTGNREKFESLDRSVKGEVKFGDGSLVKIEGKGSIRITCKNGETRFLQGLYFIPTLRSNIISLGQLSEEGNRVVIDVFANQRSRRIATVASTTRPREFQCYAGHVKASNGMWATYCH</sequence>
<evidence type="ECO:0000313" key="4">
    <source>
        <dbReference type="Proteomes" id="UP001237642"/>
    </source>
</evidence>
<protein>
    <submittedName>
        <fullName evidence="3">Zinc finger, CCHC-type</fullName>
    </submittedName>
</protein>
<dbReference type="Gene3D" id="4.10.60.10">
    <property type="entry name" value="Zinc finger, CCHC-type"/>
    <property type="match status" value="1"/>
</dbReference>
<dbReference type="InterPro" id="IPR036875">
    <property type="entry name" value="Znf_CCHC_sf"/>
</dbReference>
<dbReference type="InterPro" id="IPR054722">
    <property type="entry name" value="PolX-like_BBD"/>
</dbReference>
<dbReference type="InterPro" id="IPR001878">
    <property type="entry name" value="Znf_CCHC"/>
</dbReference>
<dbReference type="EMBL" id="JAUIZM010000006">
    <property type="protein sequence ID" value="KAK1381042.1"/>
    <property type="molecule type" value="Genomic_DNA"/>
</dbReference>
<reference evidence="3" key="2">
    <citation type="submission" date="2023-05" db="EMBL/GenBank/DDBJ databases">
        <authorList>
            <person name="Schelkunov M.I."/>
        </authorList>
    </citation>
    <scope>NUCLEOTIDE SEQUENCE</scope>
    <source>
        <strain evidence="3">Hsosn_3</strain>
        <tissue evidence="3">Leaf</tissue>
    </source>
</reference>
<keyword evidence="4" id="KW-1185">Reference proteome</keyword>
<dbReference type="Pfam" id="PF14223">
    <property type="entry name" value="Retrotran_gag_2"/>
    <property type="match status" value="1"/>
</dbReference>
<dbReference type="Proteomes" id="UP001237642">
    <property type="component" value="Unassembled WGS sequence"/>
</dbReference>
<dbReference type="AlphaFoldDB" id="A0AAD8IAN4"/>